<evidence type="ECO:0000313" key="7">
    <source>
        <dbReference type="Proteomes" id="UP000007460"/>
    </source>
</evidence>
<evidence type="ECO:0000259" key="5">
    <source>
        <dbReference type="Pfam" id="PF17384"/>
    </source>
</evidence>
<dbReference type="GO" id="GO:0000028">
    <property type="term" value="P:ribosomal small subunit assembly"/>
    <property type="evidence" value="ECO:0007669"/>
    <property type="project" value="TreeGrafter"/>
</dbReference>
<dbReference type="SUPFAM" id="SSF74942">
    <property type="entry name" value="YhbC-like, C-terminal domain"/>
    <property type="match status" value="1"/>
</dbReference>
<proteinExistence type="inferred from homology"/>
<dbReference type="CDD" id="cd01734">
    <property type="entry name" value="YlxS_C"/>
    <property type="match status" value="1"/>
</dbReference>
<dbReference type="Gene3D" id="2.30.30.180">
    <property type="entry name" value="Ribosome maturation factor RimP, C-terminal domain"/>
    <property type="match status" value="1"/>
</dbReference>
<dbReference type="InterPro" id="IPR035956">
    <property type="entry name" value="RimP_N_sf"/>
</dbReference>
<evidence type="ECO:0000259" key="4">
    <source>
        <dbReference type="Pfam" id="PF02576"/>
    </source>
</evidence>
<dbReference type="SUPFAM" id="SSF75420">
    <property type="entry name" value="YhbC-like, N-terminal domain"/>
    <property type="match status" value="1"/>
</dbReference>
<dbReference type="PANTHER" id="PTHR33867:SF1">
    <property type="entry name" value="RIBOSOME MATURATION FACTOR RIMP"/>
    <property type="match status" value="1"/>
</dbReference>
<comment type="similarity">
    <text evidence="3">Belongs to the RimP family.</text>
</comment>
<name>D5BU79_PUNMI</name>
<gene>
    <name evidence="3" type="primary">rimP</name>
    <name evidence="6" type="ordered locus">SAR116_1583</name>
</gene>
<dbReference type="GO" id="GO:0005829">
    <property type="term" value="C:cytosol"/>
    <property type="evidence" value="ECO:0007669"/>
    <property type="project" value="TreeGrafter"/>
</dbReference>
<dbReference type="AlphaFoldDB" id="D5BU79"/>
<dbReference type="eggNOG" id="COG0779">
    <property type="taxonomic scope" value="Bacteria"/>
</dbReference>
<evidence type="ECO:0000256" key="3">
    <source>
        <dbReference type="HAMAP-Rule" id="MF_01077"/>
    </source>
</evidence>
<dbReference type="Pfam" id="PF17384">
    <property type="entry name" value="DUF150_C"/>
    <property type="match status" value="1"/>
</dbReference>
<dbReference type="Pfam" id="PF02576">
    <property type="entry name" value="RimP_N"/>
    <property type="match status" value="1"/>
</dbReference>
<organism evidence="6 7">
    <name type="scientific">Puniceispirillum marinum (strain IMCC1322)</name>
    <dbReference type="NCBI Taxonomy" id="488538"/>
    <lineage>
        <taxon>Bacteria</taxon>
        <taxon>Pseudomonadati</taxon>
        <taxon>Pseudomonadota</taxon>
        <taxon>Alphaproteobacteria</taxon>
        <taxon>Candidatus Puniceispirillales</taxon>
        <taxon>Candidatus Puniceispirillaceae</taxon>
        <taxon>Candidatus Puniceispirillum</taxon>
    </lineage>
</organism>
<dbReference type="InterPro" id="IPR028998">
    <property type="entry name" value="RimP_C"/>
</dbReference>
<accession>D5BU79</accession>
<dbReference type="Proteomes" id="UP000007460">
    <property type="component" value="Chromosome"/>
</dbReference>
<keyword evidence="2 3" id="KW-0690">Ribosome biogenesis</keyword>
<comment type="subcellular location">
    <subcellularLocation>
        <location evidence="3">Cytoplasm</location>
    </subcellularLocation>
</comment>
<keyword evidence="1 3" id="KW-0963">Cytoplasm</keyword>
<dbReference type="OrthoDB" id="9805006at2"/>
<dbReference type="KEGG" id="apb:SAR116_1583"/>
<dbReference type="STRING" id="488538.SAR116_1583"/>
<protein>
    <recommendedName>
        <fullName evidence="3">Ribosome maturation factor RimP</fullName>
    </recommendedName>
</protein>
<feature type="domain" description="Ribosome maturation factor RimP N-terminal" evidence="4">
    <location>
        <begin position="20"/>
        <end position="95"/>
    </location>
</feature>
<dbReference type="EMBL" id="CP001751">
    <property type="protein sequence ID" value="ADE39826.1"/>
    <property type="molecule type" value="Genomic_DNA"/>
</dbReference>
<dbReference type="Gene3D" id="3.30.300.70">
    <property type="entry name" value="RimP-like superfamily, N-terminal"/>
    <property type="match status" value="1"/>
</dbReference>
<feature type="domain" description="Ribosome maturation factor RimP C-terminal" evidence="5">
    <location>
        <begin position="98"/>
        <end position="160"/>
    </location>
</feature>
<dbReference type="InterPro" id="IPR003728">
    <property type="entry name" value="Ribosome_maturation_RimP"/>
</dbReference>
<evidence type="ECO:0000256" key="2">
    <source>
        <dbReference type="ARBA" id="ARBA00022517"/>
    </source>
</evidence>
<dbReference type="InterPro" id="IPR028989">
    <property type="entry name" value="RimP_N"/>
</dbReference>
<dbReference type="HAMAP" id="MF_01077">
    <property type="entry name" value="RimP"/>
    <property type="match status" value="1"/>
</dbReference>
<evidence type="ECO:0000313" key="6">
    <source>
        <dbReference type="EMBL" id="ADE39826.1"/>
    </source>
</evidence>
<keyword evidence="7" id="KW-1185">Reference proteome</keyword>
<dbReference type="PANTHER" id="PTHR33867">
    <property type="entry name" value="RIBOSOME MATURATION FACTOR RIMP"/>
    <property type="match status" value="1"/>
</dbReference>
<evidence type="ECO:0000256" key="1">
    <source>
        <dbReference type="ARBA" id="ARBA00022490"/>
    </source>
</evidence>
<sequence>MWIDWTNSETSLVETKVSKIIEAAVEDLGFQLVRVLFMGGNSGRNQLQIMAEPVEDREMTVEDCKKLSRHIAALLDVEDPISSAYVLEVSSPGIDRPLTKIEDYERFEGELAKINLRMMRDGRRRFNGRLNGFDDEGKIVLETTFGRFAFAFDEIDSARIDPAEILAMSTKDQIKAK</sequence>
<comment type="function">
    <text evidence="3">Required for maturation of 30S ribosomal subunits.</text>
</comment>
<dbReference type="GO" id="GO:0006412">
    <property type="term" value="P:translation"/>
    <property type="evidence" value="ECO:0007669"/>
    <property type="project" value="TreeGrafter"/>
</dbReference>
<dbReference type="InterPro" id="IPR036847">
    <property type="entry name" value="RimP_C_sf"/>
</dbReference>
<reference evidence="6 7" key="1">
    <citation type="journal article" date="2010" name="J. Bacteriol.">
        <title>Complete genome sequence of "Candidatus Puniceispirillum marinum" IMCC1322, a representative of the SAR116 clade in the Alphaproteobacteria.</title>
        <authorList>
            <person name="Oh H.M."/>
            <person name="Kwon K.K."/>
            <person name="Kang I."/>
            <person name="Kang S.G."/>
            <person name="Lee J.H."/>
            <person name="Kim S.J."/>
            <person name="Cho J.C."/>
        </authorList>
    </citation>
    <scope>NUCLEOTIDE SEQUENCE [LARGE SCALE GENOMIC DNA]</scope>
    <source>
        <strain evidence="6 7">IMCC1322</strain>
    </source>
</reference>
<dbReference type="HOGENOM" id="CLU_070525_1_1_5"/>